<feature type="region of interest" description="Disordered" evidence="5">
    <location>
        <begin position="172"/>
        <end position="199"/>
    </location>
</feature>
<feature type="compositionally biased region" description="Low complexity" evidence="5">
    <location>
        <begin position="108"/>
        <end position="123"/>
    </location>
</feature>
<dbReference type="PANTHER" id="PTHR34820">
    <property type="entry name" value="INNER MEMBRANE PROTEIN YEBZ"/>
    <property type="match status" value="1"/>
</dbReference>
<dbReference type="InterPro" id="IPR014756">
    <property type="entry name" value="Ig_E-set"/>
</dbReference>
<dbReference type="PANTHER" id="PTHR34820:SF4">
    <property type="entry name" value="INNER MEMBRANE PROTEIN YEBZ"/>
    <property type="match status" value="1"/>
</dbReference>
<keyword evidence="6" id="KW-0472">Membrane</keyword>
<dbReference type="InterPro" id="IPR007348">
    <property type="entry name" value="CopC_dom"/>
</dbReference>
<evidence type="ECO:0000313" key="8">
    <source>
        <dbReference type="EMBL" id="GAA3640822.1"/>
    </source>
</evidence>
<dbReference type="Gene3D" id="2.60.40.1220">
    <property type="match status" value="1"/>
</dbReference>
<evidence type="ECO:0000313" key="9">
    <source>
        <dbReference type="Proteomes" id="UP001501697"/>
    </source>
</evidence>
<feature type="region of interest" description="Disordered" evidence="5">
    <location>
        <begin position="99"/>
        <end position="139"/>
    </location>
</feature>
<feature type="transmembrane region" description="Helical" evidence="6">
    <location>
        <begin position="144"/>
        <end position="168"/>
    </location>
</feature>
<keyword evidence="2" id="KW-0479">Metal-binding</keyword>
<keyword evidence="6" id="KW-0812">Transmembrane</keyword>
<keyword evidence="6" id="KW-1133">Transmembrane helix</keyword>
<evidence type="ECO:0000259" key="7">
    <source>
        <dbReference type="Pfam" id="PF04234"/>
    </source>
</evidence>
<keyword evidence="9" id="KW-1185">Reference proteome</keyword>
<evidence type="ECO:0000256" key="5">
    <source>
        <dbReference type="SAM" id="MobiDB-lite"/>
    </source>
</evidence>
<feature type="domain" description="CopC" evidence="7">
    <location>
        <begin position="6"/>
        <end position="101"/>
    </location>
</feature>
<accession>A0ABP7AUE6</accession>
<evidence type="ECO:0000256" key="3">
    <source>
        <dbReference type="ARBA" id="ARBA00022729"/>
    </source>
</evidence>
<sequence>MPAAAHDELLGSYPAAGSTIDGSPAEITLTFSGELLTDLQSATIEVIASNGQDVAVDDPSVVDTSITQHLDPDPPDGAFVVRWKVVSSDGHPISGEYTYSVASRDASTDTPTPGRTSDTSSGPSPTPTAYVSNPGHGDPTGGGALIPTLGIVTGAAILGGAVLVVLMVGRERRRRDRSDAAGSVDADVGDESGATDDRS</sequence>
<comment type="caution">
    <text evidence="8">The sequence shown here is derived from an EMBL/GenBank/DDBJ whole genome shotgun (WGS) entry which is preliminary data.</text>
</comment>
<evidence type="ECO:0000256" key="4">
    <source>
        <dbReference type="ARBA" id="ARBA00023008"/>
    </source>
</evidence>
<reference evidence="9" key="1">
    <citation type="journal article" date="2019" name="Int. J. Syst. Evol. Microbiol.">
        <title>The Global Catalogue of Microorganisms (GCM) 10K type strain sequencing project: providing services to taxonomists for standard genome sequencing and annotation.</title>
        <authorList>
            <consortium name="The Broad Institute Genomics Platform"/>
            <consortium name="The Broad Institute Genome Sequencing Center for Infectious Disease"/>
            <person name="Wu L."/>
            <person name="Ma J."/>
        </authorList>
    </citation>
    <scope>NUCLEOTIDE SEQUENCE [LARGE SCALE GENOMIC DNA]</scope>
    <source>
        <strain evidence="9">JCM 16544</strain>
    </source>
</reference>
<gene>
    <name evidence="8" type="ORF">GCM10022200_25650</name>
</gene>
<comment type="subcellular location">
    <subcellularLocation>
        <location evidence="1">Cell envelope</location>
    </subcellularLocation>
</comment>
<dbReference type="Proteomes" id="UP001501697">
    <property type="component" value="Unassembled WGS sequence"/>
</dbReference>
<proteinExistence type="predicted"/>
<name>A0ABP7AUE6_9MICO</name>
<dbReference type="InterPro" id="IPR032694">
    <property type="entry name" value="CopC/D"/>
</dbReference>
<dbReference type="EMBL" id="BAAAYU010000005">
    <property type="protein sequence ID" value="GAA3640822.1"/>
    <property type="molecule type" value="Genomic_DNA"/>
</dbReference>
<evidence type="ECO:0000256" key="6">
    <source>
        <dbReference type="SAM" id="Phobius"/>
    </source>
</evidence>
<feature type="compositionally biased region" description="Acidic residues" evidence="5">
    <location>
        <begin position="187"/>
        <end position="199"/>
    </location>
</feature>
<evidence type="ECO:0000256" key="2">
    <source>
        <dbReference type="ARBA" id="ARBA00022723"/>
    </source>
</evidence>
<keyword evidence="3" id="KW-0732">Signal</keyword>
<evidence type="ECO:0000256" key="1">
    <source>
        <dbReference type="ARBA" id="ARBA00004196"/>
    </source>
</evidence>
<dbReference type="InterPro" id="IPR014755">
    <property type="entry name" value="Cu-Rt/internalin_Ig-like"/>
</dbReference>
<dbReference type="SUPFAM" id="SSF81296">
    <property type="entry name" value="E set domains"/>
    <property type="match status" value="1"/>
</dbReference>
<organism evidence="8 9">
    <name type="scientific">Microbacterium awajiense</name>
    <dbReference type="NCBI Taxonomy" id="415214"/>
    <lineage>
        <taxon>Bacteria</taxon>
        <taxon>Bacillati</taxon>
        <taxon>Actinomycetota</taxon>
        <taxon>Actinomycetes</taxon>
        <taxon>Micrococcales</taxon>
        <taxon>Microbacteriaceae</taxon>
        <taxon>Microbacterium</taxon>
    </lineage>
</organism>
<protein>
    <recommendedName>
        <fullName evidence="7">CopC domain-containing protein</fullName>
    </recommendedName>
</protein>
<dbReference type="Pfam" id="PF04234">
    <property type="entry name" value="CopC"/>
    <property type="match status" value="1"/>
</dbReference>
<keyword evidence="4" id="KW-0186">Copper</keyword>